<evidence type="ECO:0000313" key="1">
    <source>
        <dbReference type="EMBL" id="SED34823.1"/>
    </source>
</evidence>
<keyword evidence="2" id="KW-1185">Reference proteome</keyword>
<protein>
    <recommendedName>
        <fullName evidence="3">Lipoprotein</fullName>
    </recommendedName>
</protein>
<reference evidence="2" key="1">
    <citation type="submission" date="2016-10" db="EMBL/GenBank/DDBJ databases">
        <authorList>
            <person name="Varghese N."/>
            <person name="Submissions S."/>
        </authorList>
    </citation>
    <scope>NUCLEOTIDE SEQUENCE [LARGE SCALE GENOMIC DNA]</scope>
    <source>
        <strain evidence="2">DSM 9751</strain>
    </source>
</reference>
<organism evidence="1 2">
    <name type="scientific">Pseudomonas saponiphila</name>
    <dbReference type="NCBI Taxonomy" id="556534"/>
    <lineage>
        <taxon>Bacteria</taxon>
        <taxon>Pseudomonadati</taxon>
        <taxon>Pseudomonadota</taxon>
        <taxon>Gammaproteobacteria</taxon>
        <taxon>Pseudomonadales</taxon>
        <taxon>Pseudomonadaceae</taxon>
        <taxon>Pseudomonas</taxon>
    </lineage>
</organism>
<name>A0A1H4ZXK1_9PSED</name>
<accession>A0A1H4ZXK1</accession>
<dbReference type="PROSITE" id="PS51257">
    <property type="entry name" value="PROKAR_LIPOPROTEIN"/>
    <property type="match status" value="1"/>
</dbReference>
<dbReference type="AlphaFoldDB" id="A0A1H4ZXK1"/>
<dbReference type="RefSeq" id="WP_092320853.1">
    <property type="nucleotide sequence ID" value="NZ_FNTJ01000003.1"/>
</dbReference>
<evidence type="ECO:0000313" key="2">
    <source>
        <dbReference type="Proteomes" id="UP000198982"/>
    </source>
</evidence>
<dbReference type="Proteomes" id="UP000198982">
    <property type="component" value="Unassembled WGS sequence"/>
</dbReference>
<proteinExistence type="predicted"/>
<evidence type="ECO:0008006" key="3">
    <source>
        <dbReference type="Google" id="ProtNLM"/>
    </source>
</evidence>
<gene>
    <name evidence="1" type="ORF">SAMN05216178_6884</name>
</gene>
<dbReference type="EMBL" id="FNTJ01000003">
    <property type="protein sequence ID" value="SED34823.1"/>
    <property type="molecule type" value="Genomic_DNA"/>
</dbReference>
<sequence length="79" mass="8431">MNKIVTVLFFALTGLAGCAGKPAKSEDTRPVSPEKEVIVVLPNCQELAGQVVCQWIEPPQRLPIEEAAAQEPHPAPASI</sequence>